<protein>
    <recommendedName>
        <fullName evidence="1">Gypsy retrotransposon integrase-like protein 1</fullName>
    </recommendedName>
</protein>
<dbReference type="InterPro" id="IPR012337">
    <property type="entry name" value="RNaseH-like_sf"/>
</dbReference>
<sequence length="569" mass="63475">MQGDTVNLSDTVFERGETVDVEGKPEGLPSVQAEKGGCGVAPQLGDVLSSITSERLIEWQKEDVSLNKCFDSVVSLENAKVQETAYLVDAGVLMRKWTAHKTGEDWDTVWLVVVPSPLRQQVLSLAHNPACSGHLGVTKTYNRVLRHFFWPGLKSDIVQYCKTCHVCQLTGKVNQPVPCVPLHLIPVIGEPFERVIVDCLGPLPKTRTGNQFLLTIMCSATRYPEAIPLRIITAKTIIKSLIKFFSTFGLPRVIQTDQGTNFMSKLFSSALKTLSISHQISSAYHPESQGALERWHQTLKTMLRKYCMETGSDWDEGVPFVLFAVRETVQESLGFSPADLVFRHTPRGPLKVLKERVLSDAPSSTPKNVLHFVSQRQERLHAACMLALESLSSAQSRMKKQYDKQANDRAFLPWDQVLVLLPIPGSSLSARFSGPYVVEHKVSDTNYIIKTPDLSSRLCHVNMLKAYHVRNSSDNPSSAPVQSAGSSMALVVPVPTVDLEENNNDGLELRQSLPQCKRLSNSEMLQNLPSLMEHLDDSQKDDLVSLIHSFLTVFQDVPKAHLFWCTTWM</sequence>
<evidence type="ECO:0000256" key="1">
    <source>
        <dbReference type="ARBA" id="ARBA00039658"/>
    </source>
</evidence>
<dbReference type="InterPro" id="IPR036397">
    <property type="entry name" value="RNaseH_sf"/>
</dbReference>
<proteinExistence type="predicted"/>
<dbReference type="Pfam" id="PF17921">
    <property type="entry name" value="Integrase_H2C2"/>
    <property type="match status" value="1"/>
</dbReference>
<dbReference type="Proteomes" id="UP000694700">
    <property type="component" value="Unplaced"/>
</dbReference>
<dbReference type="PANTHER" id="PTHR37984:SF15">
    <property type="entry name" value="INTEGRASE CATALYTIC DOMAIN-CONTAINING PROTEIN"/>
    <property type="match status" value="1"/>
</dbReference>
<dbReference type="InterPro" id="IPR001584">
    <property type="entry name" value="Integrase_cat-core"/>
</dbReference>
<feature type="domain" description="Integrase catalytic" evidence="2">
    <location>
        <begin position="187"/>
        <end position="345"/>
    </location>
</feature>
<evidence type="ECO:0000313" key="3">
    <source>
        <dbReference type="Ensembl" id="ENSCCRP00015063351.1"/>
    </source>
</evidence>
<dbReference type="Pfam" id="PF00665">
    <property type="entry name" value="rve"/>
    <property type="match status" value="1"/>
</dbReference>
<dbReference type="SUPFAM" id="SSF53098">
    <property type="entry name" value="Ribonuclease H-like"/>
    <property type="match status" value="1"/>
</dbReference>
<reference evidence="3" key="1">
    <citation type="submission" date="2025-08" db="UniProtKB">
        <authorList>
            <consortium name="Ensembl"/>
        </authorList>
    </citation>
    <scope>IDENTIFICATION</scope>
</reference>
<dbReference type="InterPro" id="IPR050951">
    <property type="entry name" value="Retrovirus_Pol_polyprotein"/>
</dbReference>
<dbReference type="Gene3D" id="1.10.340.70">
    <property type="match status" value="1"/>
</dbReference>
<evidence type="ECO:0000313" key="4">
    <source>
        <dbReference type="Proteomes" id="UP000694700"/>
    </source>
</evidence>
<name>A0A8C1WDI6_CYPCA</name>
<dbReference type="PROSITE" id="PS50994">
    <property type="entry name" value="INTEGRASE"/>
    <property type="match status" value="1"/>
</dbReference>
<dbReference type="Ensembl" id="ENSCCRT00015065438.1">
    <property type="protein sequence ID" value="ENSCCRP00015063351.1"/>
    <property type="gene ID" value="ENSCCRG00015025862.1"/>
</dbReference>
<dbReference type="FunFam" id="3.30.420.10:FF:000032">
    <property type="entry name" value="Retrovirus-related Pol polyprotein from transposon 297-like Protein"/>
    <property type="match status" value="1"/>
</dbReference>
<dbReference type="Gene3D" id="3.30.420.10">
    <property type="entry name" value="Ribonuclease H-like superfamily/Ribonuclease H"/>
    <property type="match status" value="1"/>
</dbReference>
<dbReference type="FunFam" id="1.10.340.70:FF:000001">
    <property type="entry name" value="Retrovirus-related Pol polyprotein from transposon gypsy-like Protein"/>
    <property type="match status" value="1"/>
</dbReference>
<dbReference type="InterPro" id="IPR041588">
    <property type="entry name" value="Integrase_H2C2"/>
</dbReference>
<dbReference type="PANTHER" id="PTHR37984">
    <property type="entry name" value="PROTEIN CBG26694"/>
    <property type="match status" value="1"/>
</dbReference>
<dbReference type="GO" id="GO:0015074">
    <property type="term" value="P:DNA integration"/>
    <property type="evidence" value="ECO:0007669"/>
    <property type="project" value="InterPro"/>
</dbReference>
<dbReference type="AlphaFoldDB" id="A0A8C1WDI6"/>
<organism evidence="3 4">
    <name type="scientific">Cyprinus carpio</name>
    <name type="common">Common carp</name>
    <dbReference type="NCBI Taxonomy" id="7962"/>
    <lineage>
        <taxon>Eukaryota</taxon>
        <taxon>Metazoa</taxon>
        <taxon>Chordata</taxon>
        <taxon>Craniata</taxon>
        <taxon>Vertebrata</taxon>
        <taxon>Euteleostomi</taxon>
        <taxon>Actinopterygii</taxon>
        <taxon>Neopterygii</taxon>
        <taxon>Teleostei</taxon>
        <taxon>Ostariophysi</taxon>
        <taxon>Cypriniformes</taxon>
        <taxon>Cyprinidae</taxon>
        <taxon>Cyprininae</taxon>
        <taxon>Cyprinus</taxon>
    </lineage>
</organism>
<evidence type="ECO:0000259" key="2">
    <source>
        <dbReference type="PROSITE" id="PS50994"/>
    </source>
</evidence>
<dbReference type="GO" id="GO:0003676">
    <property type="term" value="F:nucleic acid binding"/>
    <property type="evidence" value="ECO:0007669"/>
    <property type="project" value="InterPro"/>
</dbReference>
<accession>A0A8C1WDI6</accession>